<dbReference type="InterPro" id="IPR008984">
    <property type="entry name" value="SMAD_FHA_dom_sf"/>
</dbReference>
<comment type="caution">
    <text evidence="4">The sequence shown here is derived from an EMBL/GenBank/DDBJ whole genome shotgun (WGS) entry which is preliminary data.</text>
</comment>
<feature type="coiled-coil region" evidence="1">
    <location>
        <begin position="260"/>
        <end position="287"/>
    </location>
</feature>
<dbReference type="InterPro" id="IPR000253">
    <property type="entry name" value="FHA_dom"/>
</dbReference>
<dbReference type="Proteomes" id="UP001165085">
    <property type="component" value="Unassembled WGS sequence"/>
</dbReference>
<dbReference type="SMART" id="SM00240">
    <property type="entry name" value="FHA"/>
    <property type="match status" value="1"/>
</dbReference>
<feature type="compositionally biased region" description="Pro residues" evidence="2">
    <location>
        <begin position="177"/>
        <end position="193"/>
    </location>
</feature>
<evidence type="ECO:0000256" key="2">
    <source>
        <dbReference type="SAM" id="MobiDB-lite"/>
    </source>
</evidence>
<evidence type="ECO:0000256" key="1">
    <source>
        <dbReference type="SAM" id="Coils"/>
    </source>
</evidence>
<proteinExistence type="predicted"/>
<dbReference type="PANTHER" id="PTHR23308">
    <property type="entry name" value="NUCLEAR INHIBITOR OF PROTEIN PHOSPHATASE-1"/>
    <property type="match status" value="1"/>
</dbReference>
<feature type="compositionally biased region" description="Polar residues" evidence="2">
    <location>
        <begin position="441"/>
        <end position="456"/>
    </location>
</feature>
<evidence type="ECO:0000313" key="4">
    <source>
        <dbReference type="EMBL" id="GMH78238.1"/>
    </source>
</evidence>
<name>A0A9W7EIM7_9STRA</name>
<keyword evidence="5" id="KW-1185">Reference proteome</keyword>
<feature type="compositionally biased region" description="Basic and acidic residues" evidence="2">
    <location>
        <begin position="483"/>
        <end position="492"/>
    </location>
</feature>
<dbReference type="PROSITE" id="PS50006">
    <property type="entry name" value="FHA_DOMAIN"/>
    <property type="match status" value="1"/>
</dbReference>
<dbReference type="OrthoDB" id="444265at2759"/>
<dbReference type="AlphaFoldDB" id="A0A9W7EIM7"/>
<gene>
    <name evidence="4" type="ORF">TrST_g901</name>
</gene>
<dbReference type="InterPro" id="IPR050923">
    <property type="entry name" value="Cell_Proc_Reg/RNA_Proc"/>
</dbReference>
<feature type="domain" description="FHA" evidence="3">
    <location>
        <begin position="53"/>
        <end position="109"/>
    </location>
</feature>
<evidence type="ECO:0000313" key="5">
    <source>
        <dbReference type="Proteomes" id="UP001165085"/>
    </source>
</evidence>
<dbReference type="EMBL" id="BRXY01000218">
    <property type="protein sequence ID" value="GMH78238.1"/>
    <property type="molecule type" value="Genomic_DNA"/>
</dbReference>
<dbReference type="Pfam" id="PF00498">
    <property type="entry name" value="FHA"/>
    <property type="match status" value="1"/>
</dbReference>
<organism evidence="4 5">
    <name type="scientific">Triparma strigata</name>
    <dbReference type="NCBI Taxonomy" id="1606541"/>
    <lineage>
        <taxon>Eukaryota</taxon>
        <taxon>Sar</taxon>
        <taxon>Stramenopiles</taxon>
        <taxon>Ochrophyta</taxon>
        <taxon>Bolidophyceae</taxon>
        <taxon>Parmales</taxon>
        <taxon>Triparmaceae</taxon>
        <taxon>Triparma</taxon>
    </lineage>
</organism>
<keyword evidence="1" id="KW-0175">Coiled coil</keyword>
<feature type="region of interest" description="Disordered" evidence="2">
    <location>
        <begin position="172"/>
        <end position="202"/>
    </location>
</feature>
<sequence length="492" mass="55423">MSSAPVPSWKVSPPTGWVIEAMKGGVSRGLLSLGRGIEGVECFEVMANNEDTFIVGRGEDCDIEISNPLASRVHATIAFRTLPNASNITLPYIYDCASSHGVYLNMKSSNRLPPKKWSELYSGDILQFGEHGSTEKIYLLRHVAGEKSGEELDRTKVWTAGGEKGRAVISGEINYVPPAPPPSSSSSPPPSPPSSDASPLEIDDLTKFPTEDLPRSVQKFHTRYLTKSHKLSNLLLEVTRIEAKRDTSESGLSEGQENTILKNNEKIRNLQEDMEGLEKEIMTAIGRKVKKEGKKQPVSKEGGFYEEEEDIYDRTATTKVEEYDVKTSEGMLKRRYQVLKVVKKLEIEVEEKGRMSRGLVKKMDKAKEEDDEVEVYVVSEQIKEVEGELVRLEGERMKNEKEIKQLEEDLDLIKGGWRDFEYDEGGKKIVEKVPAWLEVANKQNPTSAKKNNQNVQKIERKKDDDKEITWRPPENQDGSGKTKLNEKFAGRY</sequence>
<protein>
    <recommendedName>
        <fullName evidence="3">FHA domain-containing protein</fullName>
    </recommendedName>
</protein>
<dbReference type="SUPFAM" id="SSF49879">
    <property type="entry name" value="SMAD/FHA domain"/>
    <property type="match status" value="1"/>
</dbReference>
<dbReference type="Gene3D" id="2.60.200.20">
    <property type="match status" value="1"/>
</dbReference>
<feature type="coiled-coil region" evidence="1">
    <location>
        <begin position="382"/>
        <end position="409"/>
    </location>
</feature>
<evidence type="ECO:0000259" key="3">
    <source>
        <dbReference type="PROSITE" id="PS50006"/>
    </source>
</evidence>
<feature type="region of interest" description="Disordered" evidence="2">
    <location>
        <begin position="441"/>
        <end position="492"/>
    </location>
</feature>
<reference evidence="5" key="1">
    <citation type="journal article" date="2023" name="Commun. Biol.">
        <title>Genome analysis of Parmales, the sister group of diatoms, reveals the evolutionary specialization of diatoms from phago-mixotrophs to photoautotrophs.</title>
        <authorList>
            <person name="Ban H."/>
            <person name="Sato S."/>
            <person name="Yoshikawa S."/>
            <person name="Yamada K."/>
            <person name="Nakamura Y."/>
            <person name="Ichinomiya M."/>
            <person name="Sato N."/>
            <person name="Blanc-Mathieu R."/>
            <person name="Endo H."/>
            <person name="Kuwata A."/>
            <person name="Ogata H."/>
        </authorList>
    </citation>
    <scope>NUCLEOTIDE SEQUENCE [LARGE SCALE GENOMIC DNA]</scope>
    <source>
        <strain evidence="5">NIES 3701</strain>
    </source>
</reference>
<accession>A0A9W7EIM7</accession>
<feature type="compositionally biased region" description="Basic and acidic residues" evidence="2">
    <location>
        <begin position="457"/>
        <end position="469"/>
    </location>
</feature>